<dbReference type="SMART" id="SM00091">
    <property type="entry name" value="PAS"/>
    <property type="match status" value="1"/>
</dbReference>
<dbReference type="InterPro" id="IPR035919">
    <property type="entry name" value="EAL_sf"/>
</dbReference>
<reference evidence="5 6" key="1">
    <citation type="submission" date="2023-07" db="EMBL/GenBank/DDBJ databases">
        <title>Sorghum-associated microbial communities from plants grown in Nebraska, USA.</title>
        <authorList>
            <person name="Schachtman D."/>
        </authorList>
    </citation>
    <scope>NUCLEOTIDE SEQUENCE [LARGE SCALE GENOMIC DNA]</scope>
    <source>
        <strain evidence="5 6">584</strain>
    </source>
</reference>
<feature type="region of interest" description="Disordered" evidence="1">
    <location>
        <begin position="547"/>
        <end position="581"/>
    </location>
</feature>
<accession>A0ABU1JKM9</accession>
<dbReference type="SUPFAM" id="SSF55073">
    <property type="entry name" value="Nucleotide cyclase"/>
    <property type="match status" value="1"/>
</dbReference>
<dbReference type="InterPro" id="IPR001633">
    <property type="entry name" value="EAL_dom"/>
</dbReference>
<feature type="domain" description="PAS" evidence="2">
    <location>
        <begin position="7"/>
        <end position="53"/>
    </location>
</feature>
<dbReference type="CDD" id="cd01948">
    <property type="entry name" value="EAL"/>
    <property type="match status" value="1"/>
</dbReference>
<dbReference type="Gene3D" id="3.30.70.270">
    <property type="match status" value="1"/>
</dbReference>
<sequence length="581" mass="62703">MLGVVDTTEALQEILNAIANPVFVKDRDHRFVVVNQALCDMLGRDSAALIGRSDFDFQPREQAAVFWAVDDEVFATGQTHENEEVVTDGTGIIRVVVTRKRLVHLRGPDGDLVPFLVGVISDVTRFRDAEMRAYYLAHHDPLTGLPNRILFREKLDAAVEAACAAGSRFALLLIDLDEFKAVNDRRGHAAGDEVLRIVGEHLAEVVRYGDAVSRLGGDEFCILQMLDDQPAAGLQLGGQLLDLLSKPGAAGISIGASIGMAVFPEDAGDADLLLHRADLALYAVKRGGRHGCLRYDQTMTAAAGRDLAAPHGWALEDDLRAAIGTGQLSLAYQPLVAAEDGALRGFEALIRWRHPRRGDIPPAVFIPIAEANGMIHAIGEWVLHEACAHAMRWQWNAQLAVNISAVQLRTSGLPAIVAAALAASGLSAERLELEITETALLDGSDQVVEAFTQLKALGVRFALDDFGAGWSSLDMLRRFPFDRIKIDRSFVMSMQSETRSAAIVRTVLGLGQALSLPVTAEGVETVAQLTALRQLGCDQLQGHLIGRPKSKASAPSRQPWAATGCPDTVTPSGRRGVRRRG</sequence>
<feature type="domain" description="GGDEF" evidence="4">
    <location>
        <begin position="167"/>
        <end position="297"/>
    </location>
</feature>
<proteinExistence type="predicted"/>
<evidence type="ECO:0000313" key="5">
    <source>
        <dbReference type="EMBL" id="MDR6289176.1"/>
    </source>
</evidence>
<dbReference type="InterPro" id="IPR029787">
    <property type="entry name" value="Nucleotide_cyclase"/>
</dbReference>
<dbReference type="PROSITE" id="PS50112">
    <property type="entry name" value="PAS"/>
    <property type="match status" value="1"/>
</dbReference>
<evidence type="ECO:0000259" key="2">
    <source>
        <dbReference type="PROSITE" id="PS50112"/>
    </source>
</evidence>
<dbReference type="Pfam" id="PF08448">
    <property type="entry name" value="PAS_4"/>
    <property type="match status" value="1"/>
</dbReference>
<evidence type="ECO:0000259" key="3">
    <source>
        <dbReference type="PROSITE" id="PS50883"/>
    </source>
</evidence>
<evidence type="ECO:0000259" key="4">
    <source>
        <dbReference type="PROSITE" id="PS50887"/>
    </source>
</evidence>
<dbReference type="PANTHER" id="PTHR44757">
    <property type="entry name" value="DIGUANYLATE CYCLASE DGCP"/>
    <property type="match status" value="1"/>
</dbReference>
<evidence type="ECO:0000313" key="6">
    <source>
        <dbReference type="Proteomes" id="UP001262410"/>
    </source>
</evidence>
<dbReference type="Gene3D" id="3.20.20.450">
    <property type="entry name" value="EAL domain"/>
    <property type="match status" value="1"/>
</dbReference>
<protein>
    <submittedName>
        <fullName evidence="5">Diguanylate cyclase (GGDEF)-like protein/PAS domain S-box-containing protein</fullName>
    </submittedName>
</protein>
<dbReference type="Gene3D" id="3.30.450.20">
    <property type="entry name" value="PAS domain"/>
    <property type="match status" value="1"/>
</dbReference>
<dbReference type="CDD" id="cd00130">
    <property type="entry name" value="PAS"/>
    <property type="match status" value="1"/>
</dbReference>
<dbReference type="InterPro" id="IPR035965">
    <property type="entry name" value="PAS-like_dom_sf"/>
</dbReference>
<dbReference type="PANTHER" id="PTHR44757:SF2">
    <property type="entry name" value="BIOFILM ARCHITECTURE MAINTENANCE PROTEIN MBAA"/>
    <property type="match status" value="1"/>
</dbReference>
<dbReference type="PROSITE" id="PS50883">
    <property type="entry name" value="EAL"/>
    <property type="match status" value="1"/>
</dbReference>
<dbReference type="Pfam" id="PF00990">
    <property type="entry name" value="GGDEF"/>
    <property type="match status" value="1"/>
</dbReference>
<feature type="domain" description="EAL" evidence="3">
    <location>
        <begin position="312"/>
        <end position="562"/>
    </location>
</feature>
<name>A0ABU1JKM9_9PROT</name>
<dbReference type="InterPro" id="IPR052155">
    <property type="entry name" value="Biofilm_reg_signaling"/>
</dbReference>
<dbReference type="SMART" id="SM00267">
    <property type="entry name" value="GGDEF"/>
    <property type="match status" value="1"/>
</dbReference>
<gene>
    <name evidence="5" type="ORF">E9232_001691</name>
</gene>
<dbReference type="SMART" id="SM00052">
    <property type="entry name" value="EAL"/>
    <property type="match status" value="1"/>
</dbReference>
<dbReference type="InterPro" id="IPR000014">
    <property type="entry name" value="PAS"/>
</dbReference>
<dbReference type="InterPro" id="IPR013656">
    <property type="entry name" value="PAS_4"/>
</dbReference>
<dbReference type="Proteomes" id="UP001262410">
    <property type="component" value="Unassembled WGS sequence"/>
</dbReference>
<dbReference type="CDD" id="cd01949">
    <property type="entry name" value="GGDEF"/>
    <property type="match status" value="1"/>
</dbReference>
<dbReference type="Pfam" id="PF00563">
    <property type="entry name" value="EAL"/>
    <property type="match status" value="1"/>
</dbReference>
<dbReference type="EMBL" id="JAVDPW010000003">
    <property type="protein sequence ID" value="MDR6289176.1"/>
    <property type="molecule type" value="Genomic_DNA"/>
</dbReference>
<dbReference type="RefSeq" id="WP_309793349.1">
    <property type="nucleotide sequence ID" value="NZ_JAVDPW010000003.1"/>
</dbReference>
<dbReference type="InterPro" id="IPR000160">
    <property type="entry name" value="GGDEF_dom"/>
</dbReference>
<dbReference type="NCBIfam" id="TIGR00229">
    <property type="entry name" value="sensory_box"/>
    <property type="match status" value="1"/>
</dbReference>
<dbReference type="PROSITE" id="PS50887">
    <property type="entry name" value="GGDEF"/>
    <property type="match status" value="1"/>
</dbReference>
<comment type="caution">
    <text evidence="5">The sequence shown here is derived from an EMBL/GenBank/DDBJ whole genome shotgun (WGS) entry which is preliminary data.</text>
</comment>
<dbReference type="SUPFAM" id="SSF55785">
    <property type="entry name" value="PYP-like sensor domain (PAS domain)"/>
    <property type="match status" value="1"/>
</dbReference>
<evidence type="ECO:0000256" key="1">
    <source>
        <dbReference type="SAM" id="MobiDB-lite"/>
    </source>
</evidence>
<dbReference type="SUPFAM" id="SSF141868">
    <property type="entry name" value="EAL domain-like"/>
    <property type="match status" value="1"/>
</dbReference>
<dbReference type="NCBIfam" id="TIGR00254">
    <property type="entry name" value="GGDEF"/>
    <property type="match status" value="1"/>
</dbReference>
<organism evidence="5 6">
    <name type="scientific">Inquilinus ginsengisoli</name>
    <dbReference type="NCBI Taxonomy" id="363840"/>
    <lineage>
        <taxon>Bacteria</taxon>
        <taxon>Pseudomonadati</taxon>
        <taxon>Pseudomonadota</taxon>
        <taxon>Alphaproteobacteria</taxon>
        <taxon>Rhodospirillales</taxon>
        <taxon>Rhodospirillaceae</taxon>
        <taxon>Inquilinus</taxon>
    </lineage>
</organism>
<keyword evidence="6" id="KW-1185">Reference proteome</keyword>
<dbReference type="InterPro" id="IPR043128">
    <property type="entry name" value="Rev_trsase/Diguanyl_cyclase"/>
</dbReference>